<dbReference type="Ensembl" id="ENSLBET00000037396.1">
    <property type="protein sequence ID" value="ENSLBEP00000035881.1"/>
    <property type="gene ID" value="ENSLBEG00000026891.1"/>
</dbReference>
<dbReference type="PANTHER" id="PTHR48225:SF3">
    <property type="entry name" value="HORMA DOMAIN-CONTAINING PROTEIN 1"/>
    <property type="match status" value="1"/>
</dbReference>
<feature type="chain" id="PRO_5018553638" evidence="6">
    <location>
        <begin position="19"/>
        <end position="108"/>
    </location>
</feature>
<reference evidence="8" key="2">
    <citation type="submission" date="2025-09" db="UniProtKB">
        <authorList>
            <consortium name="Ensembl"/>
        </authorList>
    </citation>
    <scope>IDENTIFICATION</scope>
</reference>
<evidence type="ECO:0000313" key="8">
    <source>
        <dbReference type="Ensembl" id="ENSLBEP00000035881.1"/>
    </source>
</evidence>
<evidence type="ECO:0000256" key="1">
    <source>
        <dbReference type="ARBA" id="ARBA00004123"/>
    </source>
</evidence>
<dbReference type="PANTHER" id="PTHR48225">
    <property type="entry name" value="HORMA DOMAIN-CONTAINING PROTEIN 1"/>
    <property type="match status" value="1"/>
</dbReference>
<dbReference type="SUPFAM" id="SSF56019">
    <property type="entry name" value="The spindle assembly checkpoint protein mad2"/>
    <property type="match status" value="1"/>
</dbReference>
<accession>A0A3Q3GR47</accession>
<dbReference type="InterPro" id="IPR003511">
    <property type="entry name" value="HORMA_dom"/>
</dbReference>
<evidence type="ECO:0000256" key="6">
    <source>
        <dbReference type="SAM" id="SignalP"/>
    </source>
</evidence>
<protein>
    <submittedName>
        <fullName evidence="8">HORMA domain containing 1</fullName>
    </submittedName>
</protein>
<keyword evidence="5" id="KW-0469">Meiosis</keyword>
<evidence type="ECO:0000256" key="3">
    <source>
        <dbReference type="ARBA" id="ARBA00022454"/>
    </source>
</evidence>
<keyword evidence="6" id="KW-0732">Signal</keyword>
<dbReference type="InterPro" id="IPR036570">
    <property type="entry name" value="HORMA_dom_sf"/>
</dbReference>
<dbReference type="GO" id="GO:0005694">
    <property type="term" value="C:chromosome"/>
    <property type="evidence" value="ECO:0007669"/>
    <property type="project" value="UniProtKB-SubCell"/>
</dbReference>
<dbReference type="GeneTree" id="ENSGT00390000018130"/>
<name>A0A3Q3GR47_9LABR</name>
<reference evidence="8" key="1">
    <citation type="submission" date="2025-08" db="UniProtKB">
        <authorList>
            <consortium name="Ensembl"/>
        </authorList>
    </citation>
    <scope>IDENTIFICATION</scope>
</reference>
<evidence type="ECO:0000259" key="7">
    <source>
        <dbReference type="PROSITE" id="PS50815"/>
    </source>
</evidence>
<sequence length="108" mass="12293">MFDKALILVFTCAHLCRSVENADLPLSHCSFLREDTQLLPNQVLSEQQSLVVMKKLLAIAVSGITYLRGLFPEKAYGSKYKVMILREERSCPGASQIFYIHCFYWTAS</sequence>
<evidence type="ECO:0000256" key="4">
    <source>
        <dbReference type="ARBA" id="ARBA00023242"/>
    </source>
</evidence>
<dbReference type="Proteomes" id="UP000261660">
    <property type="component" value="Unplaced"/>
</dbReference>
<keyword evidence="9" id="KW-1185">Reference proteome</keyword>
<evidence type="ECO:0000256" key="2">
    <source>
        <dbReference type="ARBA" id="ARBA00004286"/>
    </source>
</evidence>
<keyword evidence="3" id="KW-0158">Chromosome</keyword>
<evidence type="ECO:0000313" key="9">
    <source>
        <dbReference type="Proteomes" id="UP000261660"/>
    </source>
</evidence>
<dbReference type="InterPro" id="IPR051294">
    <property type="entry name" value="HORMA_MeioticProgression"/>
</dbReference>
<dbReference type="Gene3D" id="3.30.900.10">
    <property type="entry name" value="HORMA domain"/>
    <property type="match status" value="1"/>
</dbReference>
<comment type="subcellular location">
    <subcellularLocation>
        <location evidence="2">Chromosome</location>
    </subcellularLocation>
    <subcellularLocation>
        <location evidence="1">Nucleus</location>
    </subcellularLocation>
</comment>
<evidence type="ECO:0000256" key="5">
    <source>
        <dbReference type="ARBA" id="ARBA00023254"/>
    </source>
</evidence>
<dbReference type="AlphaFoldDB" id="A0A3Q3GR47"/>
<organism evidence="8 9">
    <name type="scientific">Labrus bergylta</name>
    <name type="common">ballan wrasse</name>
    <dbReference type="NCBI Taxonomy" id="56723"/>
    <lineage>
        <taxon>Eukaryota</taxon>
        <taxon>Metazoa</taxon>
        <taxon>Chordata</taxon>
        <taxon>Craniata</taxon>
        <taxon>Vertebrata</taxon>
        <taxon>Euteleostomi</taxon>
        <taxon>Actinopterygii</taxon>
        <taxon>Neopterygii</taxon>
        <taxon>Teleostei</taxon>
        <taxon>Neoteleostei</taxon>
        <taxon>Acanthomorphata</taxon>
        <taxon>Eupercaria</taxon>
        <taxon>Labriformes</taxon>
        <taxon>Labridae</taxon>
        <taxon>Labrus</taxon>
    </lineage>
</organism>
<feature type="domain" description="HORMA" evidence="7">
    <location>
        <begin position="47"/>
        <end position="108"/>
    </location>
</feature>
<dbReference type="GO" id="GO:0051321">
    <property type="term" value="P:meiotic cell cycle"/>
    <property type="evidence" value="ECO:0007669"/>
    <property type="project" value="UniProtKB-KW"/>
</dbReference>
<dbReference type="Pfam" id="PF02301">
    <property type="entry name" value="HORMA"/>
    <property type="match status" value="1"/>
</dbReference>
<keyword evidence="4" id="KW-0539">Nucleus</keyword>
<dbReference type="PROSITE" id="PS50815">
    <property type="entry name" value="HORMA"/>
    <property type="match status" value="1"/>
</dbReference>
<feature type="signal peptide" evidence="6">
    <location>
        <begin position="1"/>
        <end position="18"/>
    </location>
</feature>
<proteinExistence type="predicted"/>
<dbReference type="GO" id="GO:0005634">
    <property type="term" value="C:nucleus"/>
    <property type="evidence" value="ECO:0007669"/>
    <property type="project" value="UniProtKB-SubCell"/>
</dbReference>